<dbReference type="Pfam" id="PF01226">
    <property type="entry name" value="Form_Nir_trans"/>
    <property type="match status" value="1"/>
</dbReference>
<dbReference type="FunFam" id="3.30.950.10:FF:000001">
    <property type="entry name" value="Siroheme synthase"/>
    <property type="match status" value="1"/>
</dbReference>
<dbReference type="NCBIfam" id="TIGR01469">
    <property type="entry name" value="cobA_cysG_Cterm"/>
    <property type="match status" value="1"/>
</dbReference>
<evidence type="ECO:0000256" key="10">
    <source>
        <dbReference type="ARBA" id="ARBA00023136"/>
    </source>
</evidence>
<dbReference type="FunFam" id="3.40.1010.10:FF:000001">
    <property type="entry name" value="Siroheme synthase"/>
    <property type="match status" value="1"/>
</dbReference>
<dbReference type="Pfam" id="PF00590">
    <property type="entry name" value="TP_methylase"/>
    <property type="match status" value="1"/>
</dbReference>
<dbReference type="PANTHER" id="PTHR45790:SF3">
    <property type="entry name" value="S-ADENOSYL-L-METHIONINE-DEPENDENT UROPORPHYRINOGEN III METHYLTRANSFERASE, CHLOROPLASTIC"/>
    <property type="match status" value="1"/>
</dbReference>
<comment type="similarity">
    <text evidence="2 13">Belongs to the precorrin methyltransferase family.</text>
</comment>
<dbReference type="GO" id="GO:0016020">
    <property type="term" value="C:membrane"/>
    <property type="evidence" value="ECO:0007669"/>
    <property type="project" value="UniProtKB-SubCell"/>
</dbReference>
<comment type="caution">
    <text evidence="16">The sequence shown here is derived from an EMBL/GenBank/DDBJ whole genome shotgun (WGS) entry which is preliminary data.</text>
</comment>
<evidence type="ECO:0000256" key="1">
    <source>
        <dbReference type="ARBA" id="ARBA00004141"/>
    </source>
</evidence>
<dbReference type="EC" id="2.1.1.107" evidence="3"/>
<dbReference type="GO" id="GO:0022857">
    <property type="term" value="F:transmembrane transporter activity"/>
    <property type="evidence" value="ECO:0007669"/>
    <property type="project" value="InterPro"/>
</dbReference>
<evidence type="ECO:0000256" key="7">
    <source>
        <dbReference type="ARBA" id="ARBA00022691"/>
    </source>
</evidence>
<dbReference type="PROSITE" id="PS00839">
    <property type="entry name" value="SUMT_1"/>
    <property type="match status" value="1"/>
</dbReference>
<dbReference type="Proteomes" id="UP000307943">
    <property type="component" value="Unassembled WGS sequence"/>
</dbReference>
<dbReference type="InterPro" id="IPR014776">
    <property type="entry name" value="4pyrrole_Mease_sub2"/>
</dbReference>
<dbReference type="SUPFAM" id="SSF53790">
    <property type="entry name" value="Tetrapyrrole methylase"/>
    <property type="match status" value="1"/>
</dbReference>
<keyword evidence="5 13" id="KW-0489">Methyltransferase</keyword>
<dbReference type="InterPro" id="IPR035996">
    <property type="entry name" value="4pyrrol_Methylase_sf"/>
</dbReference>
<dbReference type="PROSITE" id="PS00840">
    <property type="entry name" value="SUMT_2"/>
    <property type="match status" value="1"/>
</dbReference>
<dbReference type="OrthoDB" id="9815856at2"/>
<evidence type="ECO:0000256" key="8">
    <source>
        <dbReference type="ARBA" id="ARBA00022692"/>
    </source>
</evidence>
<dbReference type="InterPro" id="IPR014777">
    <property type="entry name" value="4pyrrole_Mease_sub1"/>
</dbReference>
<dbReference type="EMBL" id="VDCQ01000008">
    <property type="protein sequence ID" value="TNJ66794.1"/>
    <property type="molecule type" value="Genomic_DNA"/>
</dbReference>
<keyword evidence="11" id="KW-0627">Porphyrin biosynthesis</keyword>
<dbReference type="InterPro" id="IPR023271">
    <property type="entry name" value="Aquaporin-like"/>
</dbReference>
<gene>
    <name evidence="16" type="primary">cobA</name>
    <name evidence="16" type="ORF">FE784_07885</name>
</gene>
<evidence type="ECO:0000256" key="14">
    <source>
        <dbReference type="SAM" id="Phobius"/>
    </source>
</evidence>
<dbReference type="NCBIfam" id="NF004790">
    <property type="entry name" value="PRK06136.1"/>
    <property type="match status" value="1"/>
</dbReference>
<feature type="domain" description="Tetrapyrrole methylase" evidence="15">
    <location>
        <begin position="140"/>
        <end position="351"/>
    </location>
</feature>
<dbReference type="InterPro" id="IPR000292">
    <property type="entry name" value="For/NO2_transpt"/>
</dbReference>
<evidence type="ECO:0000313" key="16">
    <source>
        <dbReference type="EMBL" id="TNJ66794.1"/>
    </source>
</evidence>
<evidence type="ECO:0000256" key="4">
    <source>
        <dbReference type="ARBA" id="ARBA00018323"/>
    </source>
</evidence>
<comment type="subcellular location">
    <subcellularLocation>
        <location evidence="1">Membrane</location>
        <topology evidence="1">Multi-pass membrane protein</topology>
    </subcellularLocation>
</comment>
<dbReference type="PANTHER" id="PTHR45790">
    <property type="entry name" value="SIROHEME SYNTHASE-RELATED"/>
    <property type="match status" value="1"/>
</dbReference>
<keyword evidence="10 14" id="KW-0472">Membrane</keyword>
<keyword evidence="8 14" id="KW-0812">Transmembrane</keyword>
<keyword evidence="7" id="KW-0949">S-adenosyl-L-methionine</keyword>
<name>A0A5C4TCH1_9BACL</name>
<feature type="transmembrane region" description="Helical" evidence="14">
    <location>
        <begin position="85"/>
        <end position="104"/>
    </location>
</feature>
<evidence type="ECO:0000313" key="17">
    <source>
        <dbReference type="Proteomes" id="UP000307943"/>
    </source>
</evidence>
<accession>A0A5C4TCH1</accession>
<dbReference type="Gene3D" id="1.20.1080.10">
    <property type="entry name" value="Glycerol uptake facilitator protein"/>
    <property type="match status" value="1"/>
</dbReference>
<evidence type="ECO:0000256" key="13">
    <source>
        <dbReference type="RuleBase" id="RU003960"/>
    </source>
</evidence>
<evidence type="ECO:0000256" key="11">
    <source>
        <dbReference type="ARBA" id="ARBA00023244"/>
    </source>
</evidence>
<evidence type="ECO:0000256" key="6">
    <source>
        <dbReference type="ARBA" id="ARBA00022679"/>
    </source>
</evidence>
<dbReference type="GO" id="GO:0019354">
    <property type="term" value="P:siroheme biosynthetic process"/>
    <property type="evidence" value="ECO:0007669"/>
    <property type="project" value="InterPro"/>
</dbReference>
<dbReference type="GO" id="GO:0032259">
    <property type="term" value="P:methylation"/>
    <property type="evidence" value="ECO:0007669"/>
    <property type="project" value="UniProtKB-KW"/>
</dbReference>
<evidence type="ECO:0000256" key="5">
    <source>
        <dbReference type="ARBA" id="ARBA00022603"/>
    </source>
</evidence>
<reference evidence="16 17" key="1">
    <citation type="submission" date="2019-05" db="EMBL/GenBank/DDBJ databases">
        <title>We sequenced the genome of Paenibacillus hemerocallicola KCTC 33185 for further insight into its adaptation and study the phylogeny of Paenibacillus.</title>
        <authorList>
            <person name="Narsing Rao M.P."/>
        </authorList>
    </citation>
    <scope>NUCLEOTIDE SEQUENCE [LARGE SCALE GENOMIC DNA]</scope>
    <source>
        <strain evidence="16 17">KCTC 33185</strain>
    </source>
</reference>
<keyword evidence="17" id="KW-1185">Reference proteome</keyword>
<dbReference type="GO" id="GO:0004851">
    <property type="term" value="F:uroporphyrin-III C-methyltransferase activity"/>
    <property type="evidence" value="ECO:0007669"/>
    <property type="project" value="UniProtKB-EC"/>
</dbReference>
<keyword evidence="6 13" id="KW-0808">Transferase</keyword>
<evidence type="ECO:0000256" key="12">
    <source>
        <dbReference type="ARBA" id="ARBA00079776"/>
    </source>
</evidence>
<dbReference type="CDD" id="cd11642">
    <property type="entry name" value="SUMT"/>
    <property type="match status" value="1"/>
</dbReference>
<dbReference type="InterPro" id="IPR050161">
    <property type="entry name" value="Siro_Cobalamin_biosynth"/>
</dbReference>
<protein>
    <recommendedName>
        <fullName evidence="4">Uroporphyrinogen-III C-methyltransferase</fullName>
        <ecNumber evidence="3">2.1.1.107</ecNumber>
    </recommendedName>
    <alternativeName>
        <fullName evidence="12">Uroporphyrinogen III methylase</fullName>
    </alternativeName>
</protein>
<dbReference type="InterPro" id="IPR003043">
    <property type="entry name" value="Uropor_MeTrfase_CS"/>
</dbReference>
<feature type="transmembrane region" description="Helical" evidence="14">
    <location>
        <begin position="58"/>
        <end position="79"/>
    </location>
</feature>
<dbReference type="Gene3D" id="3.30.950.10">
    <property type="entry name" value="Methyltransferase, Cobalt-precorrin-4 Transmethylase, Domain 2"/>
    <property type="match status" value="1"/>
</dbReference>
<dbReference type="InterPro" id="IPR006366">
    <property type="entry name" value="CobA/CysG_C"/>
</dbReference>
<evidence type="ECO:0000256" key="2">
    <source>
        <dbReference type="ARBA" id="ARBA00005879"/>
    </source>
</evidence>
<sequence>MERDGLFLVSLYGKTGAGPITSTHWGENRMNELKPANRLNATIEAGAVKAGLSAQRTVVRGLQAGAVLACATTLAFTAASQTKPGITGAVIFPVGFVMIVLLGLELVTGSFARYQAAVGTILGSGRRSGARRPKCMRPGTVYLIGAGPGDPELITVKGLRRIGEADVILYDRLAGEELLAYAKPDAVKLYCGKSPGCHAMTQEWIHDTLIEYALSGKTVVRLKGGDPLVFGRGGEEALALAERGIACEVIPGITSAIGAAASTYIPLTHRGVSASFAVVTGSRCRDNGPPVRWDLLAHSVDTLVVYMGIGRLEAIREELLKYGKAGSTPVALIERGTTESERIVIGTLDDIGRLAEAETVDNPALIVIGETVRVREQLQRIMANVRQGDYTANAI</sequence>
<evidence type="ECO:0000259" key="15">
    <source>
        <dbReference type="Pfam" id="PF00590"/>
    </source>
</evidence>
<evidence type="ECO:0000256" key="3">
    <source>
        <dbReference type="ARBA" id="ARBA00012162"/>
    </source>
</evidence>
<keyword evidence="9 14" id="KW-1133">Transmembrane helix</keyword>
<proteinExistence type="inferred from homology"/>
<dbReference type="InterPro" id="IPR000878">
    <property type="entry name" value="4pyrrol_Mease"/>
</dbReference>
<organism evidence="16 17">
    <name type="scientific">Paenibacillus hemerocallicola</name>
    <dbReference type="NCBI Taxonomy" id="1172614"/>
    <lineage>
        <taxon>Bacteria</taxon>
        <taxon>Bacillati</taxon>
        <taxon>Bacillota</taxon>
        <taxon>Bacilli</taxon>
        <taxon>Bacillales</taxon>
        <taxon>Paenibacillaceae</taxon>
        <taxon>Paenibacillus</taxon>
    </lineage>
</organism>
<dbReference type="AlphaFoldDB" id="A0A5C4TCH1"/>
<dbReference type="Gene3D" id="3.40.1010.10">
    <property type="entry name" value="Cobalt-precorrin-4 Transmethylase, Domain 1"/>
    <property type="match status" value="1"/>
</dbReference>
<evidence type="ECO:0000256" key="9">
    <source>
        <dbReference type="ARBA" id="ARBA00022989"/>
    </source>
</evidence>